<dbReference type="PANTHER" id="PTHR35391">
    <property type="entry name" value="C2H2-TYPE DOMAIN-CONTAINING PROTEIN-RELATED"/>
    <property type="match status" value="1"/>
</dbReference>
<feature type="domain" description="CHAT" evidence="2">
    <location>
        <begin position="1199"/>
        <end position="1439"/>
    </location>
</feature>
<organism evidence="3 4">
    <name type="scientific">Fusarium acutatum</name>
    <dbReference type="NCBI Taxonomy" id="78861"/>
    <lineage>
        <taxon>Eukaryota</taxon>
        <taxon>Fungi</taxon>
        <taxon>Dikarya</taxon>
        <taxon>Ascomycota</taxon>
        <taxon>Pezizomycotina</taxon>
        <taxon>Sordariomycetes</taxon>
        <taxon>Hypocreomycetidae</taxon>
        <taxon>Hypocreales</taxon>
        <taxon>Nectriaceae</taxon>
        <taxon>Fusarium</taxon>
        <taxon>Fusarium fujikuroi species complex</taxon>
    </lineage>
</organism>
<comment type="caution">
    <text evidence="3">The sequence shown here is derived from an EMBL/GenBank/DDBJ whole genome shotgun (WGS) entry which is preliminary data.</text>
</comment>
<dbReference type="EMBL" id="JAADJF010000233">
    <property type="protein sequence ID" value="KAF4432614.1"/>
    <property type="molecule type" value="Genomic_DNA"/>
</dbReference>
<evidence type="ECO:0000256" key="1">
    <source>
        <dbReference type="SAM" id="MobiDB-lite"/>
    </source>
</evidence>
<dbReference type="Proteomes" id="UP000536711">
    <property type="component" value="Unassembled WGS sequence"/>
</dbReference>
<accession>A0A8H4JN12</accession>
<gene>
    <name evidence="3" type="ORF">FACUT_8302</name>
</gene>
<dbReference type="SUPFAM" id="SSF48452">
    <property type="entry name" value="TPR-like"/>
    <property type="match status" value="1"/>
</dbReference>
<dbReference type="InterPro" id="IPR024983">
    <property type="entry name" value="CHAT_dom"/>
</dbReference>
<dbReference type="InterPro" id="IPR011990">
    <property type="entry name" value="TPR-like_helical_dom_sf"/>
</dbReference>
<dbReference type="OrthoDB" id="9991317at2759"/>
<evidence type="ECO:0000259" key="2">
    <source>
        <dbReference type="Pfam" id="PF12770"/>
    </source>
</evidence>
<sequence>MNINTSPPTDAGSDTSIVFDAAGNCQILFDDVQKAFEHDHQPSDDAISDKEGVKRLSGLRSSFYHWIEYTGARSSPESSLDTRLQGFDEVTSMVLELLDMVARNLQRLIDKHIRSSQLEQWDEDLNAVNEAIDRLHFLAIAIRKASVKRLHYDIKTFLTDEDTTFLRYARTYVRWRFPAAPKVLCNQLGDSIAVRRRILLRKYKHEQRLKKPRNINISKVVPSQDEKLTKTNVETSLQMKVHQAATTSGLSSTYTKASKPSHQGKIMEYLKRGPKTVLSSIQSQKGGGDDSIQYPDPPRVEGGDKPTKCPYCELSLETTQLQDPMSGYWIRHVNEDLQPYICLFPQCSNALIFFVHLQEWRDHMERVHSKAWPKTVHNLRYFCDMGHEPPLQFSTEDEWIEHMESLESHPGRFQKAPTKAQLNALATRKQQLVHRDNGVCPLCECVPDGISRLISKLKPDELLEKLTLHIAGHVKSVALISLPSFEAPLVGPTVDPSSDEFFNIISRSTVSNRASHQDNMSNATLTFNDIPIRERSPEKGLALSEPDSSVPSATLNRFTANESFDSTEMPLLADRMQSMAELDKSLLAEMNSSDLDDSIRVVRQFLQASSQGDPNWVTQSTYLGCALKTRAERTASVVDINEAINIAHQTVDAIDDGHQDQVIVLCNLSAFLRSRYAMTASMVDLDQAIQLVHRAIAILSSDDSERAVWLNNLGILLKDRFESTGVLADLDEAIEAQRQAEQARRGHPDWAEFVADISHLLQTRFNRTGALTDIDEAIDLRSQAANTVSSDRSTFSKYLYMVGNCCYERFRRTVAVEDLDRALDTVHKAVGLTDASNVNFSVYLARLGDFHMAKFKISGNPMDLQDAIDMAGCAIDATSPGHRNLAERMSRLGTYFRLRFDQTTSMEDLNKSISMANQAVEAIPQSHVTRAELLTNLGNRLEIRYGKEGVKADLEMAYGCYSEAFSMVTAPTLQRVVAASCLFASPWAHLVCKDVVKLVPVALELLQPMAGSSQNPVQEYLHSQALELASNATALALMAGESPEEAVTWLEMGRGLLADGLEHTITDLRTRHPELADSFIKQRGILDSTIPDDLVTNGSSKILSTESQRRRRQAQQELDIAIGEIRKHPGFEQFLAFPSKNEILDAASDGPLVIINVSLHRCDALIIEVSCIRSVKLSDDLYKDIVRFREKISTPSPDLLEWLWDGVVGPILSEAGIHLGEQLPRLWWIPTGPLLGFPLHAAGYHSEGKGRTALDRVVSSWKLETKNLVLVATEKIPNFDSLVHASREIATVEEVANSMEIYPMTPERSKGSVQSAMRNCDIFHFIGDYIPCATQPLQSQLLLEDWEDGSLKVQSLLDIKRSGHLPFLAYLSTSRMSDMLRGRSVRDNIHLSSACQIAGFRHVIGAGWTANDEMCAKMAERIYTILEERDLSDDSVSYALHLVNCQFRDEWVQEKQGRRPDFGKEGYVKHWSHRMKWISNVHYGV</sequence>
<evidence type="ECO:0000313" key="3">
    <source>
        <dbReference type="EMBL" id="KAF4432614.1"/>
    </source>
</evidence>
<proteinExistence type="predicted"/>
<keyword evidence="4" id="KW-1185">Reference proteome</keyword>
<name>A0A8H4JN12_9HYPO</name>
<dbReference type="Gene3D" id="1.25.40.10">
    <property type="entry name" value="Tetratricopeptide repeat domain"/>
    <property type="match status" value="1"/>
</dbReference>
<reference evidence="3 4" key="1">
    <citation type="submission" date="2020-01" db="EMBL/GenBank/DDBJ databases">
        <title>Identification and distribution of gene clusters putatively required for synthesis of sphingolipid metabolism inhibitors in phylogenetically diverse species of the filamentous fungus Fusarium.</title>
        <authorList>
            <person name="Kim H.-S."/>
            <person name="Busman M."/>
            <person name="Brown D.W."/>
            <person name="Divon H."/>
            <person name="Uhlig S."/>
            <person name="Proctor R.H."/>
        </authorList>
    </citation>
    <scope>NUCLEOTIDE SEQUENCE [LARGE SCALE GENOMIC DNA]</scope>
    <source>
        <strain evidence="3 4">NRRL 13308</strain>
    </source>
</reference>
<feature type="region of interest" description="Disordered" evidence="1">
    <location>
        <begin position="279"/>
        <end position="305"/>
    </location>
</feature>
<dbReference type="PANTHER" id="PTHR35391:SF7">
    <property type="entry name" value="C2H2-TYPE DOMAIN-CONTAINING PROTEIN"/>
    <property type="match status" value="1"/>
</dbReference>
<dbReference type="Pfam" id="PF12770">
    <property type="entry name" value="CHAT"/>
    <property type="match status" value="1"/>
</dbReference>
<evidence type="ECO:0000313" key="4">
    <source>
        <dbReference type="Proteomes" id="UP000536711"/>
    </source>
</evidence>
<protein>
    <submittedName>
        <fullName evidence="3">TPR domain-containing</fullName>
    </submittedName>
</protein>